<name>A0A438MRI6_EXOME</name>
<protein>
    <recommendedName>
        <fullName evidence="10">Cytochrome b-c1 complex subunit 2, mitochondrial</fullName>
    </recommendedName>
    <alternativeName>
        <fullName evidence="11">Core protein II</fullName>
    </alternativeName>
</protein>
<proteinExistence type="inferred from homology"/>
<keyword evidence="8" id="KW-0472">Membrane</keyword>
<dbReference type="Pfam" id="PF00675">
    <property type="entry name" value="Peptidase_M16"/>
    <property type="match status" value="1"/>
</dbReference>
<dbReference type="GO" id="GO:0005743">
    <property type="term" value="C:mitochondrial inner membrane"/>
    <property type="evidence" value="ECO:0007669"/>
    <property type="project" value="UniProtKB-SubCell"/>
</dbReference>
<dbReference type="SUPFAM" id="SSF63411">
    <property type="entry name" value="LuxS/MPP-like metallohydrolase"/>
    <property type="match status" value="2"/>
</dbReference>
<dbReference type="InterPro" id="IPR007863">
    <property type="entry name" value="Peptidase_M16_C"/>
</dbReference>
<dbReference type="VEuPathDB" id="FungiDB:PV10_04136"/>
<dbReference type="AlphaFoldDB" id="A0A438MRI6"/>
<evidence type="ECO:0000256" key="6">
    <source>
        <dbReference type="ARBA" id="ARBA00022982"/>
    </source>
</evidence>
<dbReference type="FunFam" id="3.30.830.10:FF:000039">
    <property type="entry name" value="Ubiquinol-cytochrome c reductase core subunit 2"/>
    <property type="match status" value="1"/>
</dbReference>
<evidence type="ECO:0000256" key="2">
    <source>
        <dbReference type="ARBA" id="ARBA00022448"/>
    </source>
</evidence>
<dbReference type="Proteomes" id="UP000288859">
    <property type="component" value="Unassembled WGS sequence"/>
</dbReference>
<comment type="similarity">
    <text evidence="9">Belongs to the peptidase M16 family. UQCRC2/QCR2 subfamily.</text>
</comment>
<evidence type="ECO:0000256" key="3">
    <source>
        <dbReference type="ARBA" id="ARBA00022660"/>
    </source>
</evidence>
<evidence type="ECO:0000256" key="11">
    <source>
        <dbReference type="ARBA" id="ARBA00041372"/>
    </source>
</evidence>
<dbReference type="PANTHER" id="PTHR11851:SF209">
    <property type="entry name" value="CYTOCHROME B-C1 COMPLEX SUBUNIT 2, MITOCHONDRIAL"/>
    <property type="match status" value="1"/>
</dbReference>
<keyword evidence="7" id="KW-0496">Mitochondrion</keyword>
<dbReference type="EMBL" id="NAJM01000065">
    <property type="protein sequence ID" value="RVX66265.1"/>
    <property type="molecule type" value="Genomic_DNA"/>
</dbReference>
<keyword evidence="5" id="KW-0809">Transit peptide</keyword>
<evidence type="ECO:0000256" key="7">
    <source>
        <dbReference type="ARBA" id="ARBA00023128"/>
    </source>
</evidence>
<evidence type="ECO:0000259" key="13">
    <source>
        <dbReference type="Pfam" id="PF05193"/>
    </source>
</evidence>
<keyword evidence="3" id="KW-0679">Respiratory chain</keyword>
<keyword evidence="2" id="KW-0813">Transport</keyword>
<evidence type="ECO:0000313" key="14">
    <source>
        <dbReference type="EMBL" id="RVX66265.1"/>
    </source>
</evidence>
<reference evidence="14 15" key="1">
    <citation type="submission" date="2017-03" db="EMBL/GenBank/DDBJ databases">
        <title>Genomes of endolithic fungi from Antarctica.</title>
        <authorList>
            <person name="Coleine C."/>
            <person name="Masonjones S."/>
            <person name="Stajich J.E."/>
        </authorList>
    </citation>
    <scope>NUCLEOTIDE SEQUENCE [LARGE SCALE GENOMIC DNA]</scope>
    <source>
        <strain evidence="14 15">CCFEE 6314</strain>
    </source>
</reference>
<gene>
    <name evidence="14" type="ORF">B0A52_10192</name>
</gene>
<evidence type="ECO:0000256" key="10">
    <source>
        <dbReference type="ARBA" id="ARBA00040751"/>
    </source>
</evidence>
<comment type="subcellular location">
    <subcellularLocation>
        <location evidence="1">Mitochondrion inner membrane</location>
        <topology evidence="1">Peripheral membrane protein</topology>
        <orientation evidence="1">Matrix side</orientation>
    </subcellularLocation>
</comment>
<dbReference type="InterPro" id="IPR011765">
    <property type="entry name" value="Pept_M16_N"/>
</dbReference>
<organism evidence="14 15">
    <name type="scientific">Exophiala mesophila</name>
    <name type="common">Black yeast-like fungus</name>
    <dbReference type="NCBI Taxonomy" id="212818"/>
    <lineage>
        <taxon>Eukaryota</taxon>
        <taxon>Fungi</taxon>
        <taxon>Dikarya</taxon>
        <taxon>Ascomycota</taxon>
        <taxon>Pezizomycotina</taxon>
        <taxon>Eurotiomycetes</taxon>
        <taxon>Chaetothyriomycetidae</taxon>
        <taxon>Chaetothyriales</taxon>
        <taxon>Herpotrichiellaceae</taxon>
        <taxon>Exophiala</taxon>
    </lineage>
</organism>
<evidence type="ECO:0000256" key="9">
    <source>
        <dbReference type="ARBA" id="ARBA00038146"/>
    </source>
</evidence>
<comment type="caution">
    <text evidence="14">The sequence shown here is derived from an EMBL/GenBank/DDBJ whole genome shotgun (WGS) entry which is preliminary data.</text>
</comment>
<evidence type="ECO:0000256" key="5">
    <source>
        <dbReference type="ARBA" id="ARBA00022946"/>
    </source>
</evidence>
<feature type="domain" description="Peptidase M16 N-terminal" evidence="12">
    <location>
        <begin position="53"/>
        <end position="188"/>
    </location>
</feature>
<evidence type="ECO:0000256" key="1">
    <source>
        <dbReference type="ARBA" id="ARBA00004443"/>
    </source>
</evidence>
<dbReference type="Gene3D" id="3.30.830.10">
    <property type="entry name" value="Metalloenzyme, LuxS/M16 peptidase-like"/>
    <property type="match status" value="2"/>
</dbReference>
<dbReference type="OrthoDB" id="6369905at2759"/>
<accession>A0A438MRI6</accession>
<dbReference type="PANTHER" id="PTHR11851">
    <property type="entry name" value="METALLOPROTEASE"/>
    <property type="match status" value="1"/>
</dbReference>
<dbReference type="Pfam" id="PF05193">
    <property type="entry name" value="Peptidase_M16_C"/>
    <property type="match status" value="1"/>
</dbReference>
<sequence>MASPAALGSKALRASHRRIPRVALQTRGLAAPASGSFQYETGNASGVKYASRDIPGATTTLAVVAKAGSRYEPLPGYSDALEKFAFKSTTKRSALRITREAELLGGELSAYHSRESLVLRAKFLREDLPYFTELLGEIITKTRYATHELNEEVIHVIKLGQKALLGSPLSLALNSVHGTAFHRGLGQPLNPTSSTPLKYLDAEGIAQFGDAAYAKDNFAVVANGAAHSELSKWVGEFFSDVQSSQQKLSSPASKYYGGEERIAHGSGNVMILGFPGSSSFTAGSSYKPEIAVLAALLGGQSSIKWSPGFALLAKAGAEIPNVQISTQHAAYSDAGLLYVTITGSASSIGKASRNVVDTLKKVAAGEIAEEDIKKAVAVAKFKALEAGQQTEAGLEATGSGLIAGGKAFQIDEVATGIDKVSSEKVKAAAKSLVESKASVASVGDLFVLPWAEEIGLKV</sequence>
<dbReference type="GO" id="GO:0046872">
    <property type="term" value="F:metal ion binding"/>
    <property type="evidence" value="ECO:0007669"/>
    <property type="project" value="InterPro"/>
</dbReference>
<keyword evidence="6" id="KW-0249">Electron transport</keyword>
<dbReference type="InterPro" id="IPR011249">
    <property type="entry name" value="Metalloenz_LuxS/M16"/>
</dbReference>
<evidence type="ECO:0000259" key="12">
    <source>
        <dbReference type="Pfam" id="PF00675"/>
    </source>
</evidence>
<keyword evidence="4" id="KW-0999">Mitochondrion inner membrane</keyword>
<feature type="domain" description="Peptidase M16 C-terminal" evidence="13">
    <location>
        <begin position="201"/>
        <end position="376"/>
    </location>
</feature>
<dbReference type="InterPro" id="IPR050361">
    <property type="entry name" value="MPP/UQCRC_Complex"/>
</dbReference>
<dbReference type="FunFam" id="3.30.830.10:FF:000021">
    <property type="entry name" value="Cytochrome b-c1 complex subunit 2"/>
    <property type="match status" value="1"/>
</dbReference>
<evidence type="ECO:0000256" key="4">
    <source>
        <dbReference type="ARBA" id="ARBA00022792"/>
    </source>
</evidence>
<evidence type="ECO:0000313" key="15">
    <source>
        <dbReference type="Proteomes" id="UP000288859"/>
    </source>
</evidence>
<evidence type="ECO:0000256" key="8">
    <source>
        <dbReference type="ARBA" id="ARBA00023136"/>
    </source>
</evidence>